<name>A0AAC9PRF1_9PSEU</name>
<dbReference type="PANTHER" id="PTHR30246">
    <property type="entry name" value="2-KETO-3-DEOXY-6-PHOSPHOGLUCONATE ALDOLASE"/>
    <property type="match status" value="1"/>
</dbReference>
<evidence type="ECO:0000256" key="1">
    <source>
        <dbReference type="ARBA" id="ARBA00000654"/>
    </source>
</evidence>
<gene>
    <name evidence="9" type="ORF">UA74_08550</name>
</gene>
<keyword evidence="6 9" id="KW-0456">Lyase</keyword>
<evidence type="ECO:0000256" key="3">
    <source>
        <dbReference type="ARBA" id="ARBA00006906"/>
    </source>
</evidence>
<comment type="catalytic activity">
    <reaction evidence="1">
        <text>2-dehydro-3-deoxy-6-phospho-D-gluconate = D-glyceraldehyde 3-phosphate + pyruvate</text>
        <dbReference type="Rhea" id="RHEA:17089"/>
        <dbReference type="ChEBI" id="CHEBI:15361"/>
        <dbReference type="ChEBI" id="CHEBI:57569"/>
        <dbReference type="ChEBI" id="CHEBI:59776"/>
        <dbReference type="EC" id="4.1.2.14"/>
    </reaction>
</comment>
<keyword evidence="7" id="KW-0704">Schiff base</keyword>
<dbReference type="InterPro" id="IPR031338">
    <property type="entry name" value="KDPG/KHG_AS_2"/>
</dbReference>
<evidence type="ECO:0000256" key="6">
    <source>
        <dbReference type="ARBA" id="ARBA00023239"/>
    </source>
</evidence>
<dbReference type="EC" id="4.1.2.14" evidence="5"/>
<dbReference type="Gene3D" id="3.20.20.70">
    <property type="entry name" value="Aldolase class I"/>
    <property type="match status" value="1"/>
</dbReference>
<keyword evidence="10" id="KW-1185">Reference proteome</keyword>
<proteinExistence type="inferred from homology"/>
<dbReference type="Proteomes" id="UP000185511">
    <property type="component" value="Chromosome"/>
</dbReference>
<dbReference type="RefSeq" id="WP_075739803.1">
    <property type="nucleotide sequence ID" value="NZ_CP016076.1"/>
</dbReference>
<dbReference type="PROSITE" id="PS00160">
    <property type="entry name" value="ALDOLASE_KDPG_KHG_2"/>
    <property type="match status" value="1"/>
</dbReference>
<dbReference type="PROSITE" id="PS00159">
    <property type="entry name" value="ALDOLASE_KDPG_KHG_1"/>
    <property type="match status" value="1"/>
</dbReference>
<evidence type="ECO:0000256" key="2">
    <source>
        <dbReference type="ARBA" id="ARBA00004736"/>
    </source>
</evidence>
<dbReference type="KEGG" id="acad:UA74_08550"/>
<accession>A0AAC9PRF1</accession>
<evidence type="ECO:0000313" key="9">
    <source>
        <dbReference type="EMBL" id="APU13776.1"/>
    </source>
</evidence>
<evidence type="ECO:0000313" key="10">
    <source>
        <dbReference type="Proteomes" id="UP000185511"/>
    </source>
</evidence>
<dbReference type="SUPFAM" id="SSF51569">
    <property type="entry name" value="Aldolase"/>
    <property type="match status" value="1"/>
</dbReference>
<comment type="subunit">
    <text evidence="4">Homotrimer.</text>
</comment>
<dbReference type="AlphaFoldDB" id="A0AAC9PRF1"/>
<evidence type="ECO:0000256" key="7">
    <source>
        <dbReference type="ARBA" id="ARBA00023270"/>
    </source>
</evidence>
<dbReference type="NCBIfam" id="TIGR01182">
    <property type="entry name" value="eda"/>
    <property type="match status" value="1"/>
</dbReference>
<dbReference type="CDD" id="cd00452">
    <property type="entry name" value="KDPG_aldolase"/>
    <property type="match status" value="1"/>
</dbReference>
<dbReference type="GO" id="GO:0008675">
    <property type="term" value="F:2-dehydro-3-deoxy-phosphogluconate aldolase activity"/>
    <property type="evidence" value="ECO:0007669"/>
    <property type="project" value="UniProtKB-EC"/>
</dbReference>
<dbReference type="InterPro" id="IPR000887">
    <property type="entry name" value="Aldlse_KDPG_KHG"/>
</dbReference>
<dbReference type="PANTHER" id="PTHR30246:SF1">
    <property type="entry name" value="2-DEHYDRO-3-DEOXY-6-PHOSPHOGALACTONATE ALDOLASE-RELATED"/>
    <property type="match status" value="1"/>
</dbReference>
<evidence type="ECO:0000256" key="4">
    <source>
        <dbReference type="ARBA" id="ARBA00011233"/>
    </source>
</evidence>
<reference evidence="10" key="1">
    <citation type="submission" date="2016-06" db="EMBL/GenBank/DDBJ databases">
        <title>Complete genome sequence of Actinoalloteichus fjordicus DSM 46855 (=ADI127-17), type strain of the new species Actinoalloteichus fjordicus.</title>
        <authorList>
            <person name="Ruckert C."/>
            <person name="Nouioui I."/>
            <person name="Willmese J."/>
            <person name="van Wezel G."/>
            <person name="Klenk H.-P."/>
            <person name="Kalinowski J."/>
            <person name="Zotchev S.B."/>
        </authorList>
    </citation>
    <scope>NUCLEOTIDE SEQUENCE [LARGE SCALE GENOMIC DNA]</scope>
    <source>
        <strain evidence="10">ADI127-7</strain>
    </source>
</reference>
<dbReference type="Pfam" id="PF01081">
    <property type="entry name" value="Aldolase"/>
    <property type="match status" value="1"/>
</dbReference>
<dbReference type="InterPro" id="IPR013785">
    <property type="entry name" value="Aldolase_TIM"/>
</dbReference>
<keyword evidence="8" id="KW-0119">Carbohydrate metabolism</keyword>
<organism evidence="9 10">
    <name type="scientific">Actinoalloteichus fjordicus</name>
    <dbReference type="NCBI Taxonomy" id="1612552"/>
    <lineage>
        <taxon>Bacteria</taxon>
        <taxon>Bacillati</taxon>
        <taxon>Actinomycetota</taxon>
        <taxon>Actinomycetes</taxon>
        <taxon>Pseudonocardiales</taxon>
        <taxon>Pseudonocardiaceae</taxon>
        <taxon>Actinoalloteichus</taxon>
    </lineage>
</organism>
<dbReference type="EMBL" id="CP016076">
    <property type="protein sequence ID" value="APU13776.1"/>
    <property type="molecule type" value="Genomic_DNA"/>
</dbReference>
<dbReference type="NCBIfam" id="NF004325">
    <property type="entry name" value="PRK05718.1"/>
    <property type="match status" value="1"/>
</dbReference>
<protein>
    <recommendedName>
        <fullName evidence="5">2-dehydro-3-deoxy-phosphogluconate aldolase</fullName>
        <ecNumber evidence="5">4.1.2.14</ecNumber>
    </recommendedName>
</protein>
<comment type="pathway">
    <text evidence="2">Carbohydrate acid metabolism; 2-dehydro-3-deoxy-D-gluconate degradation; D-glyceraldehyde 3-phosphate and pyruvate from 2-dehydro-3-deoxy-D-gluconate: step 2/2.</text>
</comment>
<sequence>MSATTNSTDLLDVSPVIPVVVIDDVEHAVPLAQALVRGGIAVIEVTLRTAAALPAIERIAAEVPEILLGAGTVTVPAHATQAASAGARFLVTPGSTRNLLQAAEETGLPVLPGAATASEALALAELGYSSLKFFPAEAAGGVGYLRSLAGPLPNLRFCPTGGVSATNAKDYLALPNVGCVGGSWLTPAATLAAGDWDAVAALATDAASLTG</sequence>
<dbReference type="InterPro" id="IPR031337">
    <property type="entry name" value="KDPG/KHG_AS_1"/>
</dbReference>
<evidence type="ECO:0000256" key="5">
    <source>
        <dbReference type="ARBA" id="ARBA00013063"/>
    </source>
</evidence>
<evidence type="ECO:0000256" key="8">
    <source>
        <dbReference type="ARBA" id="ARBA00023277"/>
    </source>
</evidence>
<comment type="similarity">
    <text evidence="3">Belongs to the KHG/KDPG aldolase family.</text>
</comment>